<dbReference type="RefSeq" id="WP_184743299.1">
    <property type="nucleotide sequence ID" value="NZ_JACHGJ010000001.1"/>
</dbReference>
<organism evidence="4 5">
    <name type="scientific">Spirochaeta isovalerica</name>
    <dbReference type="NCBI Taxonomy" id="150"/>
    <lineage>
        <taxon>Bacteria</taxon>
        <taxon>Pseudomonadati</taxon>
        <taxon>Spirochaetota</taxon>
        <taxon>Spirochaetia</taxon>
        <taxon>Spirochaetales</taxon>
        <taxon>Spirochaetaceae</taxon>
        <taxon>Spirochaeta</taxon>
    </lineage>
</organism>
<dbReference type="SUPFAM" id="SSF55073">
    <property type="entry name" value="Nucleotide cyclase"/>
    <property type="match status" value="1"/>
</dbReference>
<dbReference type="InterPro" id="IPR029787">
    <property type="entry name" value="Nucleotide_cyclase"/>
</dbReference>
<dbReference type="InterPro" id="IPR043128">
    <property type="entry name" value="Rev_trsase/Diguanyl_cyclase"/>
</dbReference>
<dbReference type="SMART" id="SM00267">
    <property type="entry name" value="GGDEF"/>
    <property type="match status" value="1"/>
</dbReference>
<evidence type="ECO:0000313" key="5">
    <source>
        <dbReference type="Proteomes" id="UP000587760"/>
    </source>
</evidence>
<evidence type="ECO:0000259" key="3">
    <source>
        <dbReference type="PROSITE" id="PS50887"/>
    </source>
</evidence>
<comment type="catalytic activity">
    <reaction evidence="2">
        <text>2 GTP = 3',3'-c-di-GMP + 2 diphosphate</text>
        <dbReference type="Rhea" id="RHEA:24898"/>
        <dbReference type="ChEBI" id="CHEBI:33019"/>
        <dbReference type="ChEBI" id="CHEBI:37565"/>
        <dbReference type="ChEBI" id="CHEBI:58805"/>
        <dbReference type="EC" id="2.7.7.65"/>
    </reaction>
</comment>
<dbReference type="PANTHER" id="PTHR45138">
    <property type="entry name" value="REGULATORY COMPONENTS OF SENSORY TRANSDUCTION SYSTEM"/>
    <property type="match status" value="1"/>
</dbReference>
<dbReference type="GO" id="GO:1902201">
    <property type="term" value="P:negative regulation of bacterial-type flagellum-dependent cell motility"/>
    <property type="evidence" value="ECO:0007669"/>
    <property type="project" value="TreeGrafter"/>
</dbReference>
<dbReference type="Proteomes" id="UP000587760">
    <property type="component" value="Unassembled WGS sequence"/>
</dbReference>
<dbReference type="GO" id="GO:0005886">
    <property type="term" value="C:plasma membrane"/>
    <property type="evidence" value="ECO:0007669"/>
    <property type="project" value="TreeGrafter"/>
</dbReference>
<dbReference type="InterPro" id="IPR000160">
    <property type="entry name" value="GGDEF_dom"/>
</dbReference>
<keyword evidence="5" id="KW-1185">Reference proteome</keyword>
<dbReference type="GO" id="GO:0043709">
    <property type="term" value="P:cell adhesion involved in single-species biofilm formation"/>
    <property type="evidence" value="ECO:0007669"/>
    <property type="project" value="TreeGrafter"/>
</dbReference>
<feature type="domain" description="GGDEF" evidence="3">
    <location>
        <begin position="618"/>
        <end position="751"/>
    </location>
</feature>
<dbReference type="PANTHER" id="PTHR45138:SF9">
    <property type="entry name" value="DIGUANYLATE CYCLASE DGCM-RELATED"/>
    <property type="match status" value="1"/>
</dbReference>
<sequence length="1048" mass="122204">MRKTEKIELYQPANSNSYTIESLALTIPSIRLIYEHTFRHRRDGDIEIKRTNGYSRDPSLIKPPQCSEFFELKRFYDTFGARSKEIFRILQRKGFVRLEDNRVHVNPKTRMANPESFRLGFSVEEDRLILEKLNRVLWRRISMKRDENGWLDPMAESLFTYQGVTVIGEKEGIKNYKFRIGHTILSVEFFREPAIELLELVSLRILLIFQEQLQNFFAASAVQNYNTDVWMKAVNKRKIFFDILSTFLYHSWNPFDLEECIIVINSGKGLYSFSDGKIIYRFDYDGTETSIVEDSTALDREITDSNREFLQRDIDIGTNREKMETIYLSIYLKSRSYHNVDPRINRLSHHYIKMFIESAGKLIDVIIPILQREKTQDALRWKSFYDQSRISGLRMGENINAVLYESVRILKIIYGIEDVVFYSEDNSITEIITIFRQLEDKRKENFSYRTKPLNKNEIVEGNYVSCSLNDNIKERMVLYFKLPVIYKPVAGKYLSGTFIYRQLKEISDMLNLSDPGELLAIIARTTFSLNLTLTKRRAVEKLTRRFPEFPEETIDSIIGKLAQSFTDFFTLLDTISININSAVSTMRGSRDSLTGLYNRQSLNRRMETFFNEYEKSGPGFGVMFIDMDSFKIYNDTVNHSFGDKLIVRLAEHLLKGQRNMTFETVPARFGGDEFCFGINKIPPRQFEEKAFSIFADITLQPIEVVFHIGDFTESGCFEINLLSFLHRFIRPDIGGERGEITGYSEKENESPREHIVNIFLHYLDSGQGGGSDSVAILEEALLEEHLSENLKDKIIDSLNEKICDKIVNNSILKEIDSEFRQIIGLFLKLQLENYTTGAIRKEIIRIMGFDKLERTIYQRVSIGLSHSSEDRLRSVSSIFKQADARSYLAKQNGKNCVFGLNNKQVKRSFKEEISILIIDDEPEYIDILKRVLIEKYNWHHVYNFMNEENGEMSYKKLRNIDVIILDLQLYSDEDFNVILAYLKGVAENRELQIIVNSGYIEQKAHLLEKIKKTNGLKVIAVFSKDDEVYKKIDEVICDRFNIMSDHSH</sequence>
<comment type="caution">
    <text evidence="4">The sequence shown here is derived from an EMBL/GenBank/DDBJ whole genome shotgun (WGS) entry which is preliminary data.</text>
</comment>
<dbReference type="EC" id="2.7.7.65" evidence="1"/>
<dbReference type="PROSITE" id="PS50887">
    <property type="entry name" value="GGDEF"/>
    <property type="match status" value="1"/>
</dbReference>
<proteinExistence type="predicted"/>
<dbReference type="Gene3D" id="3.30.70.270">
    <property type="match status" value="2"/>
</dbReference>
<dbReference type="GO" id="GO:0052621">
    <property type="term" value="F:diguanylate cyclase activity"/>
    <property type="evidence" value="ECO:0007669"/>
    <property type="project" value="UniProtKB-EC"/>
</dbReference>
<reference evidence="4 5" key="1">
    <citation type="submission" date="2020-08" db="EMBL/GenBank/DDBJ databases">
        <title>Genomic Encyclopedia of Type Strains, Phase IV (KMG-IV): sequencing the most valuable type-strain genomes for metagenomic binning, comparative biology and taxonomic classification.</title>
        <authorList>
            <person name="Goeker M."/>
        </authorList>
    </citation>
    <scope>NUCLEOTIDE SEQUENCE [LARGE SCALE GENOMIC DNA]</scope>
    <source>
        <strain evidence="4 5">DSM 2461</strain>
    </source>
</reference>
<gene>
    <name evidence="4" type="ORF">HNR50_000519</name>
</gene>
<dbReference type="Gene3D" id="3.40.50.2300">
    <property type="match status" value="1"/>
</dbReference>
<evidence type="ECO:0000256" key="1">
    <source>
        <dbReference type="ARBA" id="ARBA00012528"/>
    </source>
</evidence>
<dbReference type="NCBIfam" id="TIGR00254">
    <property type="entry name" value="GGDEF"/>
    <property type="match status" value="1"/>
</dbReference>
<dbReference type="AlphaFoldDB" id="A0A841R4Z3"/>
<dbReference type="SUPFAM" id="SSF52172">
    <property type="entry name" value="CheY-like"/>
    <property type="match status" value="1"/>
</dbReference>
<dbReference type="CDD" id="cd01949">
    <property type="entry name" value="GGDEF"/>
    <property type="match status" value="1"/>
</dbReference>
<dbReference type="Pfam" id="PF00990">
    <property type="entry name" value="GGDEF"/>
    <property type="match status" value="1"/>
</dbReference>
<dbReference type="InterPro" id="IPR050469">
    <property type="entry name" value="Diguanylate_Cyclase"/>
</dbReference>
<dbReference type="InterPro" id="IPR011006">
    <property type="entry name" value="CheY-like_superfamily"/>
</dbReference>
<evidence type="ECO:0000313" key="4">
    <source>
        <dbReference type="EMBL" id="MBB6478886.1"/>
    </source>
</evidence>
<dbReference type="EMBL" id="JACHGJ010000001">
    <property type="protein sequence ID" value="MBB6478886.1"/>
    <property type="molecule type" value="Genomic_DNA"/>
</dbReference>
<evidence type="ECO:0000256" key="2">
    <source>
        <dbReference type="ARBA" id="ARBA00034247"/>
    </source>
</evidence>
<protein>
    <recommendedName>
        <fullName evidence="1">diguanylate cyclase</fullName>
        <ecNumber evidence="1">2.7.7.65</ecNumber>
    </recommendedName>
</protein>
<accession>A0A841R4Z3</accession>
<name>A0A841R4Z3_9SPIO</name>